<dbReference type="PANTHER" id="PTHR24198">
    <property type="entry name" value="ANKYRIN REPEAT AND PROTEIN KINASE DOMAIN-CONTAINING PROTEIN"/>
    <property type="match status" value="1"/>
</dbReference>
<dbReference type="WBParaSite" id="PTRK_0000522100.1">
    <property type="protein sequence ID" value="PTRK_0000522100.1"/>
    <property type="gene ID" value="PTRK_0000522100"/>
</dbReference>
<reference evidence="5" key="1">
    <citation type="submission" date="2017-02" db="UniProtKB">
        <authorList>
            <consortium name="WormBaseParasite"/>
        </authorList>
    </citation>
    <scope>IDENTIFICATION</scope>
</reference>
<dbReference type="AlphaFoldDB" id="A0A0N4ZCG8"/>
<protein>
    <submittedName>
        <fullName evidence="5">ANK_REP_REGION domain-containing protein</fullName>
    </submittedName>
</protein>
<feature type="repeat" description="ANK" evidence="3">
    <location>
        <begin position="58"/>
        <end position="79"/>
    </location>
</feature>
<dbReference type="STRING" id="131310.A0A0N4ZCG8"/>
<sequence length="334" mass="37216">MVKSTISTDILDDSNTKENIVYNNNMPCCASTFIAVKEGHIKCLSTYRPEDLLRVNKSGQSLLHLATYLGNLKVVNFLIGKVPCLIDSRNEIHETPLLIASYCGHINIINKFLDTSHDVAIQRASHKDKNGTTCLMAAISRNDNETSLFLLKRFGKTIASISNNNGMLPLHVAALNGNIEFIRICTKYDQSMVNCKDNYGYTPLIYSIQSGCFLSVKYLVEKAKSDIRIRTPKGQSCLHASCIIGNIQIVKYFLSLLGNDSILEETNDLANCIHCASFHGNIEVLRILAENFKSKRKKEILSLKDSRGNTPLHLAAINDRTAIAKYLVSLKFIN</sequence>
<dbReference type="PROSITE" id="PS50088">
    <property type="entry name" value="ANK_REPEAT"/>
    <property type="match status" value="2"/>
</dbReference>
<dbReference type="Gene3D" id="1.25.40.20">
    <property type="entry name" value="Ankyrin repeat-containing domain"/>
    <property type="match status" value="3"/>
</dbReference>
<dbReference type="Proteomes" id="UP000038045">
    <property type="component" value="Unplaced"/>
</dbReference>
<name>A0A0N4ZCG8_PARTI</name>
<evidence type="ECO:0000256" key="1">
    <source>
        <dbReference type="ARBA" id="ARBA00022737"/>
    </source>
</evidence>
<dbReference type="InterPro" id="IPR002110">
    <property type="entry name" value="Ankyrin_rpt"/>
</dbReference>
<dbReference type="SMART" id="SM00248">
    <property type="entry name" value="ANK"/>
    <property type="match status" value="8"/>
</dbReference>
<feature type="repeat" description="ANK" evidence="3">
    <location>
        <begin position="307"/>
        <end position="329"/>
    </location>
</feature>
<keyword evidence="2 3" id="KW-0040">ANK repeat</keyword>
<proteinExistence type="predicted"/>
<dbReference type="InterPro" id="IPR036770">
    <property type="entry name" value="Ankyrin_rpt-contain_sf"/>
</dbReference>
<keyword evidence="4" id="KW-1185">Reference proteome</keyword>
<dbReference type="Pfam" id="PF00023">
    <property type="entry name" value="Ank"/>
    <property type="match status" value="1"/>
</dbReference>
<organism evidence="4 5">
    <name type="scientific">Parastrongyloides trichosuri</name>
    <name type="common">Possum-specific nematode worm</name>
    <dbReference type="NCBI Taxonomy" id="131310"/>
    <lineage>
        <taxon>Eukaryota</taxon>
        <taxon>Metazoa</taxon>
        <taxon>Ecdysozoa</taxon>
        <taxon>Nematoda</taxon>
        <taxon>Chromadorea</taxon>
        <taxon>Rhabditida</taxon>
        <taxon>Tylenchina</taxon>
        <taxon>Panagrolaimomorpha</taxon>
        <taxon>Strongyloidoidea</taxon>
        <taxon>Strongyloididae</taxon>
        <taxon>Parastrongyloides</taxon>
    </lineage>
</organism>
<evidence type="ECO:0000313" key="4">
    <source>
        <dbReference type="Proteomes" id="UP000038045"/>
    </source>
</evidence>
<evidence type="ECO:0000313" key="5">
    <source>
        <dbReference type="WBParaSite" id="PTRK_0000522100.1"/>
    </source>
</evidence>
<evidence type="ECO:0000256" key="3">
    <source>
        <dbReference type="PROSITE-ProRule" id="PRU00023"/>
    </source>
</evidence>
<evidence type="ECO:0000256" key="2">
    <source>
        <dbReference type="ARBA" id="ARBA00023043"/>
    </source>
</evidence>
<dbReference type="PANTHER" id="PTHR24198:SF165">
    <property type="entry name" value="ANKYRIN REPEAT-CONTAINING PROTEIN-RELATED"/>
    <property type="match status" value="1"/>
</dbReference>
<keyword evidence="1" id="KW-0677">Repeat</keyword>
<dbReference type="SUPFAM" id="SSF48403">
    <property type="entry name" value="Ankyrin repeat"/>
    <property type="match status" value="1"/>
</dbReference>
<accession>A0A0N4ZCG8</accession>
<dbReference type="PROSITE" id="PS50297">
    <property type="entry name" value="ANK_REP_REGION"/>
    <property type="match status" value="2"/>
</dbReference>
<dbReference type="Pfam" id="PF12796">
    <property type="entry name" value="Ank_2"/>
    <property type="match status" value="3"/>
</dbReference>